<comment type="similarity">
    <text evidence="2 6">Belongs to the acyl-CoA dehydrogenase family.</text>
</comment>
<dbReference type="GO" id="GO:0003995">
    <property type="term" value="F:acyl-CoA dehydrogenase activity"/>
    <property type="evidence" value="ECO:0007669"/>
    <property type="project" value="InterPro"/>
</dbReference>
<dbReference type="Pfam" id="PF00441">
    <property type="entry name" value="Acyl-CoA_dh_1"/>
    <property type="match status" value="1"/>
</dbReference>
<evidence type="ECO:0000313" key="11">
    <source>
        <dbReference type="WBParaSite" id="maker-uti_cns_0002234-snap-gene-0.2-mRNA-1"/>
    </source>
</evidence>
<dbReference type="InterPro" id="IPR013786">
    <property type="entry name" value="AcylCoA_DH/ox_N"/>
</dbReference>
<keyword evidence="10" id="KW-1185">Reference proteome</keyword>
<dbReference type="Proteomes" id="UP000095280">
    <property type="component" value="Unplaced"/>
</dbReference>
<evidence type="ECO:0000259" key="8">
    <source>
        <dbReference type="Pfam" id="PF02770"/>
    </source>
</evidence>
<name>A0A1I8GL40_9PLAT</name>
<accession>A0A1I8GL40</accession>
<evidence type="ECO:0000256" key="3">
    <source>
        <dbReference type="ARBA" id="ARBA00022630"/>
    </source>
</evidence>
<dbReference type="GO" id="GO:0005737">
    <property type="term" value="C:cytoplasm"/>
    <property type="evidence" value="ECO:0007669"/>
    <property type="project" value="TreeGrafter"/>
</dbReference>
<dbReference type="WBParaSite" id="maker-uti_cns_0002234-snap-gene-0.2-mRNA-1">
    <property type="protein sequence ID" value="maker-uti_cns_0002234-snap-gene-0.2-mRNA-1"/>
    <property type="gene ID" value="maker-uti_cns_0002234-snap-gene-0.2"/>
</dbReference>
<proteinExistence type="inferred from homology"/>
<evidence type="ECO:0000256" key="4">
    <source>
        <dbReference type="ARBA" id="ARBA00022827"/>
    </source>
</evidence>
<reference evidence="11 12" key="1">
    <citation type="submission" date="2016-11" db="UniProtKB">
        <authorList>
            <consortium name="WormBaseParasite"/>
        </authorList>
    </citation>
    <scope>IDENTIFICATION</scope>
</reference>
<dbReference type="GO" id="GO:0050660">
    <property type="term" value="F:flavin adenine dinucleotide binding"/>
    <property type="evidence" value="ECO:0007669"/>
    <property type="project" value="InterPro"/>
</dbReference>
<dbReference type="InterPro" id="IPR046373">
    <property type="entry name" value="Acyl-CoA_Oxase/DH_mid-dom_sf"/>
</dbReference>
<evidence type="ECO:0000256" key="2">
    <source>
        <dbReference type="ARBA" id="ARBA00009347"/>
    </source>
</evidence>
<evidence type="ECO:0000313" key="10">
    <source>
        <dbReference type="Proteomes" id="UP000095280"/>
    </source>
</evidence>
<sequence length="436" mass="47953">ASLSFTVGRSFLCRPVVPYSSVSNAMRRSLSSASPMSGSDASAEPNTDKLFTAEHEAMRSTLRRIIEQDINPYVDEWEAKEIFPAKQLFKKLGNAGLLGVTRPVEYGGLGLDYSYSVALAEEYGRVNCGGVPMAIGVQSDMATPALARFGSHELKEQFLRPSIAGDLVACLGVSEPTAGSDVASIKTTARRDGDDLVINGSKMWITSGMQADWMCLLANTEASVKDPYLSKSLICLPLDLPGVQRARKIRKIGMHSSDTAQLFFENVRVPASYLIGEPGQGFIYQMLQFQEERLFGAAANLLGLELIIQETAEYARQRKAFGQSLLDFQTVHFRLAELLTEVELLRSMVYRATAKYVAGNDVTMLASMAKLKAGRLVREVTDSCLQYWGGMGFTDEVRVSRFYRDGRLLSIGAGADEVMLSIICKYMRTLPKPPKK</sequence>
<feature type="domain" description="Acyl-CoA dehydrogenase/oxidase C-terminal" evidence="7">
    <location>
        <begin position="279"/>
        <end position="425"/>
    </location>
</feature>
<evidence type="ECO:0000256" key="1">
    <source>
        <dbReference type="ARBA" id="ARBA00001974"/>
    </source>
</evidence>
<dbReference type="PROSITE" id="PS00073">
    <property type="entry name" value="ACYL_COA_DH_2"/>
    <property type="match status" value="1"/>
</dbReference>
<keyword evidence="5 6" id="KW-0560">Oxidoreductase</keyword>
<dbReference type="Gene3D" id="1.20.140.10">
    <property type="entry name" value="Butyryl-CoA Dehydrogenase, subunit A, domain 3"/>
    <property type="match status" value="1"/>
</dbReference>
<dbReference type="InterPro" id="IPR006091">
    <property type="entry name" value="Acyl-CoA_Oxase/DH_mid-dom"/>
</dbReference>
<feature type="domain" description="Acyl-CoA dehydrogenase/oxidase N-terminal" evidence="9">
    <location>
        <begin position="52"/>
        <end position="166"/>
    </location>
</feature>
<dbReference type="PROSITE" id="PS00072">
    <property type="entry name" value="ACYL_COA_DH_1"/>
    <property type="match status" value="1"/>
</dbReference>
<dbReference type="FunFam" id="2.40.110.10:FF:000002">
    <property type="entry name" value="Acyl-CoA dehydrogenase fadE12"/>
    <property type="match status" value="1"/>
</dbReference>
<protein>
    <submittedName>
        <fullName evidence="11 12">Acyl-CoA dehydrogenase 6</fullName>
    </submittedName>
</protein>
<evidence type="ECO:0000259" key="9">
    <source>
        <dbReference type="Pfam" id="PF02771"/>
    </source>
</evidence>
<dbReference type="SUPFAM" id="SSF47203">
    <property type="entry name" value="Acyl-CoA dehydrogenase C-terminal domain-like"/>
    <property type="match status" value="1"/>
</dbReference>
<dbReference type="OrthoDB" id="10262177at2759"/>
<dbReference type="InterPro" id="IPR036250">
    <property type="entry name" value="AcylCo_DH-like_C"/>
</dbReference>
<dbReference type="InterPro" id="IPR037069">
    <property type="entry name" value="AcylCoA_DH/ox_N_sf"/>
</dbReference>
<dbReference type="PANTHER" id="PTHR48083:SF6">
    <property type="entry name" value="ACYL-COA DEHYDROGENASE 6"/>
    <property type="match status" value="1"/>
</dbReference>
<dbReference type="InterPro" id="IPR050741">
    <property type="entry name" value="Acyl-CoA_dehydrogenase"/>
</dbReference>
<dbReference type="Pfam" id="PF02771">
    <property type="entry name" value="Acyl-CoA_dh_N"/>
    <property type="match status" value="1"/>
</dbReference>
<evidence type="ECO:0000313" key="12">
    <source>
        <dbReference type="WBParaSite" id="maker-uti_cns_0004965-snap-gene-0.4-mRNA-1"/>
    </source>
</evidence>
<dbReference type="AlphaFoldDB" id="A0A1I8GL40"/>
<evidence type="ECO:0000256" key="5">
    <source>
        <dbReference type="ARBA" id="ARBA00023002"/>
    </source>
</evidence>
<keyword evidence="4 6" id="KW-0274">FAD</keyword>
<keyword evidence="3 6" id="KW-0285">Flavoprotein</keyword>
<comment type="cofactor">
    <cofactor evidence="1 6">
        <name>FAD</name>
        <dbReference type="ChEBI" id="CHEBI:57692"/>
    </cofactor>
</comment>
<feature type="domain" description="Acyl-CoA oxidase/dehydrogenase middle" evidence="8">
    <location>
        <begin position="170"/>
        <end position="267"/>
    </location>
</feature>
<dbReference type="STRING" id="282301.A0A1I8GL40"/>
<dbReference type="Pfam" id="PF02770">
    <property type="entry name" value="Acyl-CoA_dh_M"/>
    <property type="match status" value="1"/>
</dbReference>
<organism evidence="10 11">
    <name type="scientific">Macrostomum lignano</name>
    <dbReference type="NCBI Taxonomy" id="282301"/>
    <lineage>
        <taxon>Eukaryota</taxon>
        <taxon>Metazoa</taxon>
        <taxon>Spiralia</taxon>
        <taxon>Lophotrochozoa</taxon>
        <taxon>Platyhelminthes</taxon>
        <taxon>Rhabditophora</taxon>
        <taxon>Macrostomorpha</taxon>
        <taxon>Macrostomida</taxon>
        <taxon>Macrostomidae</taxon>
        <taxon>Macrostomum</taxon>
    </lineage>
</organism>
<dbReference type="GO" id="GO:0033539">
    <property type="term" value="P:fatty acid beta-oxidation using acyl-CoA dehydrogenase"/>
    <property type="evidence" value="ECO:0007669"/>
    <property type="project" value="TreeGrafter"/>
</dbReference>
<dbReference type="InterPro" id="IPR006089">
    <property type="entry name" value="Acyl-CoA_DH_CS"/>
</dbReference>
<dbReference type="InterPro" id="IPR009100">
    <property type="entry name" value="AcylCoA_DH/oxidase_NM_dom_sf"/>
</dbReference>
<dbReference type="WBParaSite" id="maker-uti_cns_0004965-snap-gene-0.4-mRNA-1">
    <property type="protein sequence ID" value="maker-uti_cns_0004965-snap-gene-0.4-mRNA-1"/>
    <property type="gene ID" value="maker-uti_cns_0004965-snap-gene-0.4"/>
</dbReference>
<dbReference type="PANTHER" id="PTHR48083">
    <property type="entry name" value="MEDIUM-CHAIN SPECIFIC ACYL-COA DEHYDROGENASE, MITOCHONDRIAL-RELATED"/>
    <property type="match status" value="1"/>
</dbReference>
<dbReference type="Gene3D" id="2.40.110.10">
    <property type="entry name" value="Butyryl-CoA Dehydrogenase, subunit A, domain 2"/>
    <property type="match status" value="1"/>
</dbReference>
<evidence type="ECO:0000259" key="7">
    <source>
        <dbReference type="Pfam" id="PF00441"/>
    </source>
</evidence>
<dbReference type="Gene3D" id="1.10.540.10">
    <property type="entry name" value="Acyl-CoA dehydrogenase/oxidase, N-terminal domain"/>
    <property type="match status" value="1"/>
</dbReference>
<dbReference type="SUPFAM" id="SSF56645">
    <property type="entry name" value="Acyl-CoA dehydrogenase NM domain-like"/>
    <property type="match status" value="1"/>
</dbReference>
<dbReference type="InterPro" id="IPR009075">
    <property type="entry name" value="AcylCo_DH/oxidase_C"/>
</dbReference>
<evidence type="ECO:0000256" key="6">
    <source>
        <dbReference type="RuleBase" id="RU362125"/>
    </source>
</evidence>